<organism evidence="2 3">
    <name type="scientific">Rhododendron griersonianum</name>
    <dbReference type="NCBI Taxonomy" id="479676"/>
    <lineage>
        <taxon>Eukaryota</taxon>
        <taxon>Viridiplantae</taxon>
        <taxon>Streptophyta</taxon>
        <taxon>Embryophyta</taxon>
        <taxon>Tracheophyta</taxon>
        <taxon>Spermatophyta</taxon>
        <taxon>Magnoliopsida</taxon>
        <taxon>eudicotyledons</taxon>
        <taxon>Gunneridae</taxon>
        <taxon>Pentapetalae</taxon>
        <taxon>asterids</taxon>
        <taxon>Ericales</taxon>
        <taxon>Ericaceae</taxon>
        <taxon>Ericoideae</taxon>
        <taxon>Rhodoreae</taxon>
        <taxon>Rhododendron</taxon>
    </lineage>
</organism>
<feature type="compositionally biased region" description="Acidic residues" evidence="1">
    <location>
        <begin position="40"/>
        <end position="59"/>
    </location>
</feature>
<keyword evidence="3" id="KW-1185">Reference proteome</keyword>
<protein>
    <submittedName>
        <fullName evidence="2">Uncharacterized protein</fullName>
    </submittedName>
</protein>
<dbReference type="EMBL" id="JACTNZ010000002">
    <property type="protein sequence ID" value="KAG5560375.1"/>
    <property type="molecule type" value="Genomic_DNA"/>
</dbReference>
<evidence type="ECO:0000313" key="3">
    <source>
        <dbReference type="Proteomes" id="UP000823749"/>
    </source>
</evidence>
<accession>A0AAV6L6R0</accession>
<dbReference type="AlphaFoldDB" id="A0AAV6L6R0"/>
<evidence type="ECO:0000256" key="1">
    <source>
        <dbReference type="SAM" id="MobiDB-lite"/>
    </source>
</evidence>
<comment type="caution">
    <text evidence="2">The sequence shown here is derived from an EMBL/GenBank/DDBJ whole genome shotgun (WGS) entry which is preliminary data.</text>
</comment>
<proteinExistence type="predicted"/>
<dbReference type="Proteomes" id="UP000823749">
    <property type="component" value="Chromosome 2"/>
</dbReference>
<gene>
    <name evidence="2" type="ORF">RHGRI_003624</name>
</gene>
<evidence type="ECO:0000313" key="2">
    <source>
        <dbReference type="EMBL" id="KAG5560375.1"/>
    </source>
</evidence>
<feature type="region of interest" description="Disordered" evidence="1">
    <location>
        <begin position="1"/>
        <end position="90"/>
    </location>
</feature>
<sequence length="116" mass="10786">MSGGADEGLEEDIPGGYKSEEVTELDAEVGKGPAAGELGVAEDGEEGGEAGDSVGEGDDGAGLVVGFPVGDDQYAGADDGAEGEPGEVAPGEAAVHGVLAVGSEGGELGGVGGAGG</sequence>
<reference evidence="2" key="1">
    <citation type="submission" date="2020-08" db="EMBL/GenBank/DDBJ databases">
        <title>Plant Genome Project.</title>
        <authorList>
            <person name="Zhang R.-G."/>
        </authorList>
    </citation>
    <scope>NUCLEOTIDE SEQUENCE</scope>
    <source>
        <strain evidence="2">WSP0</strain>
        <tissue evidence="2">Leaf</tissue>
    </source>
</reference>
<name>A0AAV6L6R0_9ERIC</name>